<keyword evidence="1" id="KW-0472">Membrane</keyword>
<name>A0A437QEV7_9GAMM</name>
<comment type="caution">
    <text evidence="2">The sequence shown here is derived from an EMBL/GenBank/DDBJ whole genome shotgun (WGS) entry which is preliminary data.</text>
</comment>
<dbReference type="Proteomes" id="UP000283077">
    <property type="component" value="Unassembled WGS sequence"/>
</dbReference>
<keyword evidence="1" id="KW-1133">Transmembrane helix</keyword>
<proteinExistence type="predicted"/>
<dbReference type="RefSeq" id="WP_127700755.1">
    <property type="nucleotide sequence ID" value="NZ_SACS01000027.1"/>
</dbReference>
<evidence type="ECO:0000256" key="1">
    <source>
        <dbReference type="SAM" id="Phobius"/>
    </source>
</evidence>
<organism evidence="2 3">
    <name type="scientific">Rheinheimera riviphila</name>
    <dbReference type="NCBI Taxonomy" id="1834037"/>
    <lineage>
        <taxon>Bacteria</taxon>
        <taxon>Pseudomonadati</taxon>
        <taxon>Pseudomonadota</taxon>
        <taxon>Gammaproteobacteria</taxon>
        <taxon>Chromatiales</taxon>
        <taxon>Chromatiaceae</taxon>
        <taxon>Rheinheimera</taxon>
    </lineage>
</organism>
<dbReference type="EMBL" id="SACS01000027">
    <property type="protein sequence ID" value="RVU33087.1"/>
    <property type="molecule type" value="Genomic_DNA"/>
</dbReference>
<sequence length="151" mass="16604">MKWFFLAFMILLAVVGKTIFIDPWSWRKVMAGIAFNLCVISLLIIWWSAYFRAGVAKASGQVIGHAIMILGMGIGMATWGADAVMSNSCDNLISDPSSRNYLSQLATYVKTTGFCRELGVGVVFLGLFLTYPSVRLFFGLAGRSESRNSIL</sequence>
<keyword evidence="1" id="KW-0812">Transmembrane</keyword>
<evidence type="ECO:0000313" key="3">
    <source>
        <dbReference type="Proteomes" id="UP000283077"/>
    </source>
</evidence>
<accession>A0A437QEV7</accession>
<feature type="transmembrane region" description="Helical" evidence="1">
    <location>
        <begin position="118"/>
        <end position="138"/>
    </location>
</feature>
<feature type="transmembrane region" description="Helical" evidence="1">
    <location>
        <begin position="30"/>
        <end position="50"/>
    </location>
</feature>
<keyword evidence="3" id="KW-1185">Reference proteome</keyword>
<gene>
    <name evidence="2" type="ORF">EOE67_18190</name>
</gene>
<evidence type="ECO:0000313" key="2">
    <source>
        <dbReference type="EMBL" id="RVU33087.1"/>
    </source>
</evidence>
<feature type="transmembrane region" description="Helical" evidence="1">
    <location>
        <begin position="62"/>
        <end position="81"/>
    </location>
</feature>
<protein>
    <submittedName>
        <fullName evidence="2">Uncharacterized protein</fullName>
    </submittedName>
</protein>
<reference evidence="2 3" key="1">
    <citation type="submission" date="2019-01" db="EMBL/GenBank/DDBJ databases">
        <authorList>
            <person name="Chen W.-M."/>
        </authorList>
    </citation>
    <scope>NUCLEOTIDE SEQUENCE [LARGE SCALE GENOMIC DNA]</scope>
    <source>
        <strain evidence="2 3">KYPC3</strain>
    </source>
</reference>
<dbReference type="AlphaFoldDB" id="A0A437QEV7"/>